<dbReference type="PANTHER" id="PTHR39490">
    <property type="entry name" value="ARRESTIN DOMAIN-CONTAINING PROTEIN D"/>
    <property type="match status" value="1"/>
</dbReference>
<keyword evidence="2 4" id="KW-0863">Zinc-finger</keyword>
<reference evidence="7 8" key="1">
    <citation type="submission" date="2024-03" db="EMBL/GenBank/DDBJ databases">
        <title>Genome-scale model development and genomic sequencing of the oleaginous clade Lipomyces.</title>
        <authorList>
            <consortium name="Lawrence Berkeley National Laboratory"/>
            <person name="Czajka J.J."/>
            <person name="Han Y."/>
            <person name="Kim J."/>
            <person name="Mondo S.J."/>
            <person name="Hofstad B.A."/>
            <person name="Robles A."/>
            <person name="Haridas S."/>
            <person name="Riley R."/>
            <person name="LaButti K."/>
            <person name="Pangilinan J."/>
            <person name="Andreopoulos W."/>
            <person name="Lipzen A."/>
            <person name="Yan J."/>
            <person name="Wang M."/>
            <person name="Ng V."/>
            <person name="Grigoriev I.V."/>
            <person name="Spatafora J.W."/>
            <person name="Magnuson J.K."/>
            <person name="Baker S.E."/>
            <person name="Pomraning K.R."/>
        </authorList>
    </citation>
    <scope>NUCLEOTIDE SEQUENCE [LARGE SCALE GENOMIC DNA]</scope>
    <source>
        <strain evidence="7 8">Phaff 52-87</strain>
    </source>
</reference>
<feature type="region of interest" description="Disordered" evidence="5">
    <location>
        <begin position="180"/>
        <end position="205"/>
    </location>
</feature>
<dbReference type="InterPro" id="IPR017455">
    <property type="entry name" value="Znf_FYVE-rel"/>
</dbReference>
<dbReference type="InterPro" id="IPR011011">
    <property type="entry name" value="Znf_FYVE_PHD"/>
</dbReference>
<dbReference type="SMART" id="SM00064">
    <property type="entry name" value="FYVE"/>
    <property type="match status" value="1"/>
</dbReference>
<dbReference type="GeneID" id="90039632"/>
<name>A0ABR1F6Y1_9ASCO</name>
<dbReference type="CDD" id="cd15760">
    <property type="entry name" value="FYVE_scVPS27p_like"/>
    <property type="match status" value="1"/>
</dbReference>
<evidence type="ECO:0000256" key="5">
    <source>
        <dbReference type="SAM" id="MobiDB-lite"/>
    </source>
</evidence>
<evidence type="ECO:0000313" key="7">
    <source>
        <dbReference type="EMBL" id="KAK7205594.1"/>
    </source>
</evidence>
<evidence type="ECO:0000313" key="8">
    <source>
        <dbReference type="Proteomes" id="UP001498771"/>
    </source>
</evidence>
<organism evidence="7 8">
    <name type="scientific">Myxozyma melibiosi</name>
    <dbReference type="NCBI Taxonomy" id="54550"/>
    <lineage>
        <taxon>Eukaryota</taxon>
        <taxon>Fungi</taxon>
        <taxon>Dikarya</taxon>
        <taxon>Ascomycota</taxon>
        <taxon>Saccharomycotina</taxon>
        <taxon>Lipomycetes</taxon>
        <taxon>Lipomycetales</taxon>
        <taxon>Lipomycetaceae</taxon>
        <taxon>Myxozyma</taxon>
    </lineage>
</organism>
<feature type="region of interest" description="Disordered" evidence="5">
    <location>
        <begin position="1"/>
        <end position="36"/>
    </location>
</feature>
<evidence type="ECO:0000256" key="4">
    <source>
        <dbReference type="PROSITE-ProRule" id="PRU00091"/>
    </source>
</evidence>
<keyword evidence="8" id="KW-1185">Reference proteome</keyword>
<evidence type="ECO:0000256" key="2">
    <source>
        <dbReference type="ARBA" id="ARBA00022771"/>
    </source>
</evidence>
<dbReference type="InterPro" id="IPR000306">
    <property type="entry name" value="Znf_FYVE"/>
</dbReference>
<evidence type="ECO:0000259" key="6">
    <source>
        <dbReference type="PROSITE" id="PS50178"/>
    </source>
</evidence>
<dbReference type="PROSITE" id="PS50178">
    <property type="entry name" value="ZF_FYVE"/>
    <property type="match status" value="1"/>
</dbReference>
<gene>
    <name evidence="7" type="ORF">BZA70DRAFT_289514</name>
</gene>
<evidence type="ECO:0000256" key="1">
    <source>
        <dbReference type="ARBA" id="ARBA00022723"/>
    </source>
</evidence>
<protein>
    <recommendedName>
        <fullName evidence="6">FYVE-type domain-containing protein</fullName>
    </recommendedName>
</protein>
<proteinExistence type="predicted"/>
<dbReference type="InterPro" id="IPR052113">
    <property type="entry name" value="FYVE-type_Zinc_Finger"/>
</dbReference>
<sequence>MQSHPKLSSASHPSLVSPSSSASSTASSSSTSSIINSPPKPLYRPAVLRYGTSLKVNDVDWSQQLFWGTLPPVTGPPSRAHWVPDDSVSSCKQCPKAFTFWERRHHCRRCGQIFCAAHSSHILRLDQKNDFHPSGTLSRTCDSCANDFNRTVIEALNSQDASLSNINYITSMVRNSNDHANNSSSYGGANLDLSDDEHSSAVTTPTAASTAAAAATPSYFSSRSATPEVIDGLDASRSSSSDSSQFMADSKAAALSRQIQMRVQQQLGGLAIPHQGSPASYGAHVAATPSDRTGSYVPTDWNWSTF</sequence>
<evidence type="ECO:0000256" key="3">
    <source>
        <dbReference type="ARBA" id="ARBA00022833"/>
    </source>
</evidence>
<dbReference type="EMBL" id="JBBJBU010000005">
    <property type="protein sequence ID" value="KAK7205594.1"/>
    <property type="molecule type" value="Genomic_DNA"/>
</dbReference>
<dbReference type="PANTHER" id="PTHR39490:SF13">
    <property type="entry name" value="FYVE-TYPE DOMAIN-CONTAINING PROTEIN"/>
    <property type="match status" value="1"/>
</dbReference>
<dbReference type="Proteomes" id="UP001498771">
    <property type="component" value="Unassembled WGS sequence"/>
</dbReference>
<dbReference type="RefSeq" id="XP_064768627.1">
    <property type="nucleotide sequence ID" value="XM_064914120.1"/>
</dbReference>
<keyword evidence="3" id="KW-0862">Zinc</keyword>
<dbReference type="SUPFAM" id="SSF57903">
    <property type="entry name" value="FYVE/PHD zinc finger"/>
    <property type="match status" value="1"/>
</dbReference>
<dbReference type="Pfam" id="PF01363">
    <property type="entry name" value="FYVE"/>
    <property type="match status" value="1"/>
</dbReference>
<feature type="compositionally biased region" description="Low complexity" evidence="5">
    <location>
        <begin position="7"/>
        <end position="33"/>
    </location>
</feature>
<keyword evidence="1" id="KW-0479">Metal-binding</keyword>
<dbReference type="InterPro" id="IPR013083">
    <property type="entry name" value="Znf_RING/FYVE/PHD"/>
</dbReference>
<dbReference type="Gene3D" id="3.30.40.10">
    <property type="entry name" value="Zinc/RING finger domain, C3HC4 (zinc finger)"/>
    <property type="match status" value="1"/>
</dbReference>
<comment type="caution">
    <text evidence="7">The sequence shown here is derived from an EMBL/GenBank/DDBJ whole genome shotgun (WGS) entry which is preliminary data.</text>
</comment>
<accession>A0ABR1F6Y1</accession>
<feature type="domain" description="FYVE-type" evidence="6">
    <location>
        <begin position="85"/>
        <end position="149"/>
    </location>
</feature>